<sequence length="519" mass="59427">MSWQLLLLVHILGITMIRHLRHLGMHLSPNLNLTFRGFLHAVADFTHTLQKTAGTGKVGWHEKCADDIHTLFTETEMEYICNICLELKSKSEFPETFKVQTYKLSSGITNMHNHLMLPTHLPIWIAHCDHLGIPIKALLIIKKVEAYQNEHGVEVPAVLATQVFSKFSIEGLTQLLMEVIITKNLPITFVESEQTTMMKVIIKTWHQKMYELAAEMKLTLSKISFTCDGWTDLNLFPFIAITAHWIKEVVILEKTKCGIQMQTLLEFHSDVIAFHEVLVSHTGAHLKEAFLYLVNWLGLLKKIGWITCNNATNNDTMFERLEYQLEGIGIDFYYLHNHIRCFAHIIHLAVTVILHFMNEEDLAAIFAQRDGGTLPSTHKPGVLTRTRGMVQEQNFEEGTIKAEAATYLYKDTTLVSDKKDGLVKYWEANHEKYPTIFALAVDLLLIQGTSVPCNELMAATQILKNSIKHNSPLNFTRHYNQSNEMTELEEIIHQDEDHIPDTVDVETFRRNLPTVSFVQ</sequence>
<proteinExistence type="predicted"/>
<evidence type="ECO:0000259" key="7">
    <source>
        <dbReference type="Pfam" id="PF05699"/>
    </source>
</evidence>
<feature type="domain" description="HAT C-terminal dimerisation" evidence="7">
    <location>
        <begin position="412"/>
        <end position="458"/>
    </location>
</feature>
<accession>A0A0W0FMI0</accession>
<dbReference type="Proteomes" id="UP000054988">
    <property type="component" value="Unassembled WGS sequence"/>
</dbReference>
<evidence type="ECO:0000256" key="1">
    <source>
        <dbReference type="ARBA" id="ARBA00004123"/>
    </source>
</evidence>
<gene>
    <name evidence="8" type="ORF">WG66_9974</name>
</gene>
<dbReference type="GO" id="GO:0008270">
    <property type="term" value="F:zinc ion binding"/>
    <property type="evidence" value="ECO:0007669"/>
    <property type="project" value="UniProtKB-KW"/>
</dbReference>
<dbReference type="PANTHER" id="PTHR46481">
    <property type="entry name" value="ZINC FINGER BED DOMAIN-CONTAINING PROTEIN 4"/>
    <property type="match status" value="1"/>
</dbReference>
<evidence type="ECO:0000256" key="3">
    <source>
        <dbReference type="ARBA" id="ARBA00022771"/>
    </source>
</evidence>
<evidence type="ECO:0000256" key="2">
    <source>
        <dbReference type="ARBA" id="ARBA00022723"/>
    </source>
</evidence>
<evidence type="ECO:0000256" key="4">
    <source>
        <dbReference type="ARBA" id="ARBA00022833"/>
    </source>
</evidence>
<keyword evidence="3" id="KW-0863">Zinc-finger</keyword>
<dbReference type="AlphaFoldDB" id="A0A0W0FMI0"/>
<comment type="subcellular location">
    <subcellularLocation>
        <location evidence="1">Nucleus</location>
    </subcellularLocation>
</comment>
<dbReference type="InterPro" id="IPR012337">
    <property type="entry name" value="RNaseH-like_sf"/>
</dbReference>
<protein>
    <recommendedName>
        <fullName evidence="7">HAT C-terminal dimerisation domain-containing protein</fullName>
    </recommendedName>
</protein>
<dbReference type="InterPro" id="IPR052035">
    <property type="entry name" value="ZnF_BED_domain_contain"/>
</dbReference>
<dbReference type="Pfam" id="PF05699">
    <property type="entry name" value="Dimer_Tnp_hAT"/>
    <property type="match status" value="1"/>
</dbReference>
<dbReference type="PANTHER" id="PTHR46481:SF10">
    <property type="entry name" value="ZINC FINGER BED DOMAIN-CONTAINING PROTEIN 39"/>
    <property type="match status" value="1"/>
</dbReference>
<dbReference type="InterPro" id="IPR008906">
    <property type="entry name" value="HATC_C_dom"/>
</dbReference>
<feature type="chain" id="PRO_5006901933" description="HAT C-terminal dimerisation domain-containing protein" evidence="6">
    <location>
        <begin position="20"/>
        <end position="519"/>
    </location>
</feature>
<organism evidence="8 9">
    <name type="scientific">Moniliophthora roreri</name>
    <name type="common">Frosty pod rot fungus</name>
    <name type="synonym">Monilia roreri</name>
    <dbReference type="NCBI Taxonomy" id="221103"/>
    <lineage>
        <taxon>Eukaryota</taxon>
        <taxon>Fungi</taxon>
        <taxon>Dikarya</taxon>
        <taxon>Basidiomycota</taxon>
        <taxon>Agaricomycotina</taxon>
        <taxon>Agaricomycetes</taxon>
        <taxon>Agaricomycetidae</taxon>
        <taxon>Agaricales</taxon>
        <taxon>Marasmiineae</taxon>
        <taxon>Marasmiaceae</taxon>
        <taxon>Moniliophthora</taxon>
    </lineage>
</organism>
<name>A0A0W0FMI0_MONRR</name>
<keyword evidence="6" id="KW-0732">Signal</keyword>
<reference evidence="8 9" key="1">
    <citation type="submission" date="2015-12" db="EMBL/GenBank/DDBJ databases">
        <title>Draft genome sequence of Moniliophthora roreri, the causal agent of frosty pod rot of cacao.</title>
        <authorList>
            <person name="Aime M.C."/>
            <person name="Diaz-Valderrama J.R."/>
            <person name="Kijpornyongpan T."/>
            <person name="Phillips-Mora W."/>
        </authorList>
    </citation>
    <scope>NUCLEOTIDE SEQUENCE [LARGE SCALE GENOMIC DNA]</scope>
    <source>
        <strain evidence="8 9">MCA 2952</strain>
    </source>
</reference>
<evidence type="ECO:0000256" key="5">
    <source>
        <dbReference type="ARBA" id="ARBA00023242"/>
    </source>
</evidence>
<keyword evidence="5" id="KW-0539">Nucleus</keyword>
<dbReference type="EMBL" id="LATX01001846">
    <property type="protein sequence ID" value="KTB37490.1"/>
    <property type="molecule type" value="Genomic_DNA"/>
</dbReference>
<keyword evidence="4" id="KW-0862">Zinc</keyword>
<dbReference type="GO" id="GO:0046983">
    <property type="term" value="F:protein dimerization activity"/>
    <property type="evidence" value="ECO:0007669"/>
    <property type="project" value="InterPro"/>
</dbReference>
<keyword evidence="2" id="KW-0479">Metal-binding</keyword>
<evidence type="ECO:0000256" key="6">
    <source>
        <dbReference type="SAM" id="SignalP"/>
    </source>
</evidence>
<dbReference type="SUPFAM" id="SSF53098">
    <property type="entry name" value="Ribonuclease H-like"/>
    <property type="match status" value="1"/>
</dbReference>
<dbReference type="GO" id="GO:0005634">
    <property type="term" value="C:nucleus"/>
    <property type="evidence" value="ECO:0007669"/>
    <property type="project" value="UniProtKB-SubCell"/>
</dbReference>
<comment type="caution">
    <text evidence="8">The sequence shown here is derived from an EMBL/GenBank/DDBJ whole genome shotgun (WGS) entry which is preliminary data.</text>
</comment>
<evidence type="ECO:0000313" key="8">
    <source>
        <dbReference type="EMBL" id="KTB37490.1"/>
    </source>
</evidence>
<evidence type="ECO:0000313" key="9">
    <source>
        <dbReference type="Proteomes" id="UP000054988"/>
    </source>
</evidence>
<feature type="signal peptide" evidence="6">
    <location>
        <begin position="1"/>
        <end position="19"/>
    </location>
</feature>